<reference evidence="2" key="1">
    <citation type="submission" date="2020-05" db="EMBL/GenBank/DDBJ databases">
        <title>Phylogenomic resolution of chytrid fungi.</title>
        <authorList>
            <person name="Stajich J.E."/>
            <person name="Amses K."/>
            <person name="Simmons R."/>
            <person name="Seto K."/>
            <person name="Myers J."/>
            <person name="Bonds A."/>
            <person name="Quandt C.A."/>
            <person name="Barry K."/>
            <person name="Liu P."/>
            <person name="Grigoriev I."/>
            <person name="Longcore J.E."/>
            <person name="James T.Y."/>
        </authorList>
    </citation>
    <scope>NUCLEOTIDE SEQUENCE</scope>
    <source>
        <strain evidence="2">JEL0476</strain>
    </source>
</reference>
<evidence type="ECO:0000313" key="2">
    <source>
        <dbReference type="EMBL" id="KAJ3226243.1"/>
    </source>
</evidence>
<accession>A0AAD5UAE5</accession>
<evidence type="ECO:0000313" key="3">
    <source>
        <dbReference type="Proteomes" id="UP001211065"/>
    </source>
</evidence>
<keyword evidence="3" id="KW-1185">Reference proteome</keyword>
<dbReference type="EMBL" id="JADGJW010000041">
    <property type="protein sequence ID" value="KAJ3226243.1"/>
    <property type="molecule type" value="Genomic_DNA"/>
</dbReference>
<feature type="compositionally biased region" description="Acidic residues" evidence="1">
    <location>
        <begin position="110"/>
        <end position="124"/>
    </location>
</feature>
<proteinExistence type="predicted"/>
<sequence length="357" mass="40872">MGQNKLRRYQLNAIVDQVPNEENSTGMRKLFWTVIGRVIIDENVNRRICAYLKYRHKYYKNTSFLLKAEEKDAVDSIQKFISNHQEELDNELGNSLSKYAGEKEYREEEVKEEEEDVISQDDDDEYQKKRSLKTVSLKGSNVMESIIPKDVKDYLSQLGDDEAEFKKNVAAFYKLKQEGKFLGREKQYVLVQNQQIVGFFDNQIAAAESNEDEGGLIQPIDENKTWGGKKRCSNSVIVESTDDEYKDQFISVNGVLDSGCQTTTINHNHWNQMEPKPKKTPVRWSGIGDGIVRGSSIVVSRVKIPNLEKSLIGPLVIHVNPPQEAEDETLIRFDVIKSYWMLSVPVSIPNLIVAVSW</sequence>
<comment type="caution">
    <text evidence="2">The sequence shown here is derived from an EMBL/GenBank/DDBJ whole genome shotgun (WGS) entry which is preliminary data.</text>
</comment>
<protein>
    <submittedName>
        <fullName evidence="2">Uncharacterized protein</fullName>
    </submittedName>
</protein>
<dbReference type="AlphaFoldDB" id="A0AAD5UAE5"/>
<name>A0AAD5UAE5_9FUNG</name>
<gene>
    <name evidence="2" type="ORF">HK099_005348</name>
</gene>
<feature type="region of interest" description="Disordered" evidence="1">
    <location>
        <begin position="103"/>
        <end position="124"/>
    </location>
</feature>
<organism evidence="2 3">
    <name type="scientific">Clydaea vesicula</name>
    <dbReference type="NCBI Taxonomy" id="447962"/>
    <lineage>
        <taxon>Eukaryota</taxon>
        <taxon>Fungi</taxon>
        <taxon>Fungi incertae sedis</taxon>
        <taxon>Chytridiomycota</taxon>
        <taxon>Chytridiomycota incertae sedis</taxon>
        <taxon>Chytridiomycetes</taxon>
        <taxon>Lobulomycetales</taxon>
        <taxon>Lobulomycetaceae</taxon>
        <taxon>Clydaea</taxon>
    </lineage>
</organism>
<dbReference type="Proteomes" id="UP001211065">
    <property type="component" value="Unassembled WGS sequence"/>
</dbReference>
<evidence type="ECO:0000256" key="1">
    <source>
        <dbReference type="SAM" id="MobiDB-lite"/>
    </source>
</evidence>